<evidence type="ECO:0008006" key="4">
    <source>
        <dbReference type="Google" id="ProtNLM"/>
    </source>
</evidence>
<dbReference type="AlphaFoldDB" id="A0A1Z5J976"/>
<dbReference type="InterPro" id="IPR032710">
    <property type="entry name" value="NTF2-like_dom_sf"/>
</dbReference>
<organism evidence="2 3">
    <name type="scientific">Fistulifera solaris</name>
    <name type="common">Oleaginous diatom</name>
    <dbReference type="NCBI Taxonomy" id="1519565"/>
    <lineage>
        <taxon>Eukaryota</taxon>
        <taxon>Sar</taxon>
        <taxon>Stramenopiles</taxon>
        <taxon>Ochrophyta</taxon>
        <taxon>Bacillariophyta</taxon>
        <taxon>Bacillariophyceae</taxon>
        <taxon>Bacillariophycidae</taxon>
        <taxon>Naviculales</taxon>
        <taxon>Naviculaceae</taxon>
        <taxon>Fistulifera</taxon>
    </lineage>
</organism>
<dbReference type="PANTHER" id="PTHR34123:SF1">
    <property type="entry name" value="OS04G0578200 PROTEIN"/>
    <property type="match status" value="1"/>
</dbReference>
<feature type="signal peptide" evidence="1">
    <location>
        <begin position="1"/>
        <end position="26"/>
    </location>
</feature>
<dbReference type="SUPFAM" id="SSF54427">
    <property type="entry name" value="NTF2-like"/>
    <property type="match status" value="1"/>
</dbReference>
<feature type="chain" id="PRO_5013074533" description="SnoaL-like domain-containing protein" evidence="1">
    <location>
        <begin position="27"/>
        <end position="233"/>
    </location>
</feature>
<dbReference type="EMBL" id="BDSP01000016">
    <property type="protein sequence ID" value="GAX10321.1"/>
    <property type="molecule type" value="Genomic_DNA"/>
</dbReference>
<dbReference type="InParanoid" id="A0A1Z5J976"/>
<gene>
    <name evidence="2" type="ORF">FisN_3Lu526</name>
</gene>
<keyword evidence="3" id="KW-1185">Reference proteome</keyword>
<sequence length="233" mass="26632">MTLVSRKTVSCVHLLVLLLLVGLCRGFTPKATTTRSFHHHLAKGDRESPELTNNPFTKASWYAVEAFGKVFGTPVKNVDDSELMVIDRSRPPSSMEETIQRLKEDNDRQYFLSGTIDELIYDEDCTFSDPFVSFQGRKRFVENLQNLGSFITQYSAKPLDYTQNDTDGTTVVQTKFMVKLQLNLPWKPVLAWPWGVVCTIDPETKLITKHQEVWDIAPWEGVKQIFRKPTTSV</sequence>
<dbReference type="Pfam" id="PF10184">
    <property type="entry name" value="DUF2358"/>
    <property type="match status" value="1"/>
</dbReference>
<dbReference type="Proteomes" id="UP000198406">
    <property type="component" value="Unassembled WGS sequence"/>
</dbReference>
<keyword evidence="1" id="KW-0732">Signal</keyword>
<name>A0A1Z5J976_FISSO</name>
<proteinExistence type="predicted"/>
<dbReference type="OrthoDB" id="348976at2759"/>
<dbReference type="PANTHER" id="PTHR34123">
    <property type="entry name" value="OS04G0578200 PROTEIN"/>
    <property type="match status" value="1"/>
</dbReference>
<dbReference type="InterPro" id="IPR018790">
    <property type="entry name" value="DUF2358"/>
</dbReference>
<accession>A0A1Z5J976</accession>
<evidence type="ECO:0000256" key="1">
    <source>
        <dbReference type="SAM" id="SignalP"/>
    </source>
</evidence>
<protein>
    <recommendedName>
        <fullName evidence="4">SnoaL-like domain-containing protein</fullName>
    </recommendedName>
</protein>
<evidence type="ECO:0000313" key="2">
    <source>
        <dbReference type="EMBL" id="GAX10321.1"/>
    </source>
</evidence>
<comment type="caution">
    <text evidence="2">The sequence shown here is derived from an EMBL/GenBank/DDBJ whole genome shotgun (WGS) entry which is preliminary data.</text>
</comment>
<reference evidence="2 3" key="1">
    <citation type="journal article" date="2015" name="Plant Cell">
        <title>Oil accumulation by the oleaginous diatom Fistulifera solaris as revealed by the genome and transcriptome.</title>
        <authorList>
            <person name="Tanaka T."/>
            <person name="Maeda Y."/>
            <person name="Veluchamy A."/>
            <person name="Tanaka M."/>
            <person name="Abida H."/>
            <person name="Marechal E."/>
            <person name="Bowler C."/>
            <person name="Muto M."/>
            <person name="Sunaga Y."/>
            <person name="Tanaka M."/>
            <person name="Yoshino T."/>
            <person name="Taniguchi T."/>
            <person name="Fukuda Y."/>
            <person name="Nemoto M."/>
            <person name="Matsumoto M."/>
            <person name="Wong P.S."/>
            <person name="Aburatani S."/>
            <person name="Fujibuchi W."/>
        </authorList>
    </citation>
    <scope>NUCLEOTIDE SEQUENCE [LARGE SCALE GENOMIC DNA]</scope>
    <source>
        <strain evidence="2 3">JPCC DA0580</strain>
    </source>
</reference>
<evidence type="ECO:0000313" key="3">
    <source>
        <dbReference type="Proteomes" id="UP000198406"/>
    </source>
</evidence>